<gene>
    <name evidence="1" type="ORF">WG66_14245</name>
</gene>
<protein>
    <submittedName>
        <fullName evidence="1">Uncharacterized protein</fullName>
    </submittedName>
</protein>
<organism evidence="1 2">
    <name type="scientific">Moniliophthora roreri</name>
    <name type="common">Frosty pod rot fungus</name>
    <name type="synonym">Monilia roreri</name>
    <dbReference type="NCBI Taxonomy" id="221103"/>
    <lineage>
        <taxon>Eukaryota</taxon>
        <taxon>Fungi</taxon>
        <taxon>Dikarya</taxon>
        <taxon>Basidiomycota</taxon>
        <taxon>Agaricomycotina</taxon>
        <taxon>Agaricomycetes</taxon>
        <taxon>Agaricomycetidae</taxon>
        <taxon>Agaricales</taxon>
        <taxon>Marasmiineae</taxon>
        <taxon>Marasmiaceae</taxon>
        <taxon>Moniliophthora</taxon>
    </lineage>
</organism>
<evidence type="ECO:0000313" key="1">
    <source>
        <dbReference type="EMBL" id="KTB33171.1"/>
    </source>
</evidence>
<dbReference type="Proteomes" id="UP000054988">
    <property type="component" value="Unassembled WGS sequence"/>
</dbReference>
<sequence>MVTAAAGRFRFCLEPQPPSPISLNTQISQQPRLRIAMNGKVYLMAMSNGLPSGCTDISQSREDNQFSKELPGKSMVRIKDDWVSGKWDPGRAHEESFTVSQYPPL</sequence>
<dbReference type="AlphaFoldDB" id="A0A0W0F9Y2"/>
<reference evidence="1 2" key="1">
    <citation type="submission" date="2015-12" db="EMBL/GenBank/DDBJ databases">
        <title>Draft genome sequence of Moniliophthora roreri, the causal agent of frosty pod rot of cacao.</title>
        <authorList>
            <person name="Aime M.C."/>
            <person name="Diaz-Valderrama J.R."/>
            <person name="Kijpornyongpan T."/>
            <person name="Phillips-Mora W."/>
        </authorList>
    </citation>
    <scope>NUCLEOTIDE SEQUENCE [LARGE SCALE GENOMIC DNA]</scope>
    <source>
        <strain evidence="1 2">MCA 2952</strain>
    </source>
</reference>
<dbReference type="EMBL" id="LATX01002189">
    <property type="protein sequence ID" value="KTB33171.1"/>
    <property type="molecule type" value="Genomic_DNA"/>
</dbReference>
<accession>A0A0W0F9Y2</accession>
<name>A0A0W0F9Y2_MONRR</name>
<evidence type="ECO:0000313" key="2">
    <source>
        <dbReference type="Proteomes" id="UP000054988"/>
    </source>
</evidence>
<comment type="caution">
    <text evidence="1">The sequence shown here is derived from an EMBL/GenBank/DDBJ whole genome shotgun (WGS) entry which is preliminary data.</text>
</comment>
<proteinExistence type="predicted"/>